<evidence type="ECO:0000313" key="4">
    <source>
        <dbReference type="Proteomes" id="UP001285263"/>
    </source>
</evidence>
<comment type="caution">
    <text evidence="3">The sequence shown here is derived from an EMBL/GenBank/DDBJ whole genome shotgun (WGS) entry which is preliminary data.</text>
</comment>
<dbReference type="RefSeq" id="WP_320421694.1">
    <property type="nucleotide sequence ID" value="NZ_JAXCLA010000002.1"/>
</dbReference>
<reference evidence="3 4" key="1">
    <citation type="submission" date="2023-11" db="EMBL/GenBank/DDBJ databases">
        <title>Paucibacter sp. nov., isolated from fresh soil in Korea.</title>
        <authorList>
            <person name="Le N.T.T."/>
        </authorList>
    </citation>
    <scope>NUCLEOTIDE SEQUENCE [LARGE SCALE GENOMIC DNA]</scope>
    <source>
        <strain evidence="3 4">R3-3</strain>
    </source>
</reference>
<dbReference type="SUPFAM" id="SSF52499">
    <property type="entry name" value="Isochorismatase-like hydrolases"/>
    <property type="match status" value="1"/>
</dbReference>
<evidence type="ECO:0000259" key="2">
    <source>
        <dbReference type="Pfam" id="PF00857"/>
    </source>
</evidence>
<dbReference type="Pfam" id="PF00857">
    <property type="entry name" value="Isochorismatase"/>
    <property type="match status" value="1"/>
</dbReference>
<dbReference type="InterPro" id="IPR000868">
    <property type="entry name" value="Isochorismatase-like_dom"/>
</dbReference>
<feature type="domain" description="Isochorismatase-like" evidence="2">
    <location>
        <begin position="4"/>
        <end position="141"/>
    </location>
</feature>
<keyword evidence="4" id="KW-1185">Reference proteome</keyword>
<dbReference type="EC" id="3.-.-.-" evidence="3"/>
<name>A0ABU5DDH5_9BURK</name>
<evidence type="ECO:0000313" key="3">
    <source>
        <dbReference type="EMBL" id="MDY0743778.1"/>
    </source>
</evidence>
<dbReference type="InterPro" id="IPR050272">
    <property type="entry name" value="Isochorismatase-like_hydrls"/>
</dbReference>
<protein>
    <submittedName>
        <fullName evidence="3">Cysteine hydrolase family protein</fullName>
        <ecNumber evidence="3">3.-.-.-</ecNumber>
    </submittedName>
</protein>
<dbReference type="GO" id="GO:0016787">
    <property type="term" value="F:hydrolase activity"/>
    <property type="evidence" value="ECO:0007669"/>
    <property type="project" value="UniProtKB-KW"/>
</dbReference>
<dbReference type="PANTHER" id="PTHR43540:SF14">
    <property type="entry name" value="ISOCHORISMATASE"/>
    <property type="match status" value="1"/>
</dbReference>
<evidence type="ECO:0000256" key="1">
    <source>
        <dbReference type="ARBA" id="ARBA00022801"/>
    </source>
</evidence>
<proteinExistence type="predicted"/>
<dbReference type="Gene3D" id="3.40.50.850">
    <property type="entry name" value="Isochorismatase-like"/>
    <property type="match status" value="1"/>
</dbReference>
<dbReference type="Proteomes" id="UP001285263">
    <property type="component" value="Unassembled WGS sequence"/>
</dbReference>
<gene>
    <name evidence="3" type="ORF">SNE35_04645</name>
</gene>
<dbReference type="PANTHER" id="PTHR43540">
    <property type="entry name" value="PEROXYUREIDOACRYLATE/UREIDOACRYLATE AMIDOHYDROLASE-RELATED"/>
    <property type="match status" value="1"/>
</dbReference>
<dbReference type="CDD" id="cd01014">
    <property type="entry name" value="nicotinamidase_related"/>
    <property type="match status" value="1"/>
</dbReference>
<accession>A0ABU5DDH5</accession>
<dbReference type="InterPro" id="IPR036380">
    <property type="entry name" value="Isochorismatase-like_sf"/>
</dbReference>
<organism evidence="3 4">
    <name type="scientific">Roseateles agri</name>
    <dbReference type="NCBI Taxonomy" id="3098619"/>
    <lineage>
        <taxon>Bacteria</taxon>
        <taxon>Pseudomonadati</taxon>
        <taxon>Pseudomonadota</taxon>
        <taxon>Betaproteobacteria</taxon>
        <taxon>Burkholderiales</taxon>
        <taxon>Sphaerotilaceae</taxon>
        <taxon>Roseateles</taxon>
    </lineage>
</organism>
<sequence length="181" mass="19493">MSDTAVLVIDVQQGLCSGEYACPDPAGLIERINTVTAKARAAGVPVVLIQHEDDGLLAHGGAAWQLAEGLVAEPADIRLRKTITDSFHRTDLHERLQQLGVRRLVICGLQSDFCVDTTTRSAMRLGYPVTLVADGHSTMDNGLLTAEQISRHHGLTLSNIESFGPRTTLVAARDLAFPVKD</sequence>
<dbReference type="EMBL" id="JAXCLA010000002">
    <property type="protein sequence ID" value="MDY0743778.1"/>
    <property type="molecule type" value="Genomic_DNA"/>
</dbReference>
<keyword evidence="1 3" id="KW-0378">Hydrolase</keyword>